<keyword evidence="1" id="KW-0540">Nuclease</keyword>
<dbReference type="Proteomes" id="UP001222377">
    <property type="component" value="Unassembled WGS sequence"/>
</dbReference>
<proteinExistence type="predicted"/>
<name>A0AAP4DHL2_BACAM</name>
<organism evidence="1 2">
    <name type="scientific">Bacillus amyloliquefaciens</name>
    <name type="common">Bacillus velezensis</name>
    <dbReference type="NCBI Taxonomy" id="1390"/>
    <lineage>
        <taxon>Bacteria</taxon>
        <taxon>Bacillati</taxon>
        <taxon>Bacillota</taxon>
        <taxon>Bacilli</taxon>
        <taxon>Bacillales</taxon>
        <taxon>Bacillaceae</taxon>
        <taxon>Bacillus</taxon>
        <taxon>Bacillus amyloliquefaciens group</taxon>
    </lineage>
</organism>
<comment type="caution">
    <text evidence="1">The sequence shown here is derived from an EMBL/GenBank/DDBJ whole genome shotgun (WGS) entry which is preliminary data.</text>
</comment>
<dbReference type="GO" id="GO:0004519">
    <property type="term" value="F:endonuclease activity"/>
    <property type="evidence" value="ECO:0007669"/>
    <property type="project" value="UniProtKB-KW"/>
</dbReference>
<evidence type="ECO:0000313" key="2">
    <source>
        <dbReference type="Proteomes" id="UP001222377"/>
    </source>
</evidence>
<sequence length="140" mass="15554">MRTNNFKMYALSYESRINQTPAQVNPKIEFEGIRGESLSTLKPPPDPKLKSILDEAGIKGIQYKNGVPDFSPIAKAQVEINYMLGGKGTYGGKARRANFVQSDQKLADQINGSPELASQFGMESGKINARDIKKYREKIN</sequence>
<dbReference type="AlphaFoldDB" id="A0AAP4DHL2"/>
<accession>A0AAP4DHL2</accession>
<protein>
    <submittedName>
        <fullName evidence="1">HNH endonuclease</fullName>
    </submittedName>
</protein>
<keyword evidence="1" id="KW-0378">Hydrolase</keyword>
<dbReference type="Pfam" id="PF12639">
    <property type="entry name" value="Colicin-DNase"/>
    <property type="match status" value="1"/>
</dbReference>
<dbReference type="EMBL" id="JARKHX010000002">
    <property type="protein sequence ID" value="MDF4193361.1"/>
    <property type="molecule type" value="Genomic_DNA"/>
</dbReference>
<keyword evidence="1" id="KW-0255">Endonuclease</keyword>
<gene>
    <name evidence="1" type="ORF">PV946_06210</name>
</gene>
<reference evidence="1" key="1">
    <citation type="submission" date="2023-02" db="EMBL/GenBank/DDBJ databases">
        <title>Draft Whole-Genome Sequences of Bacillus Strains of Potential Probiotic for Poultry.</title>
        <authorList>
            <person name="Ma L.M."/>
            <person name="Lopez-Guerra N."/>
            <person name="Zhang G."/>
        </authorList>
    </citation>
    <scope>NUCLEOTIDE SEQUENCE</scope>
    <source>
        <strain evidence="1">OSU1013-24</strain>
    </source>
</reference>
<evidence type="ECO:0000313" key="1">
    <source>
        <dbReference type="EMBL" id="MDF4193361.1"/>
    </source>
</evidence>